<dbReference type="Pfam" id="PF00188">
    <property type="entry name" value="CAP"/>
    <property type="match status" value="1"/>
</dbReference>
<dbReference type="EMBL" id="KN716598">
    <property type="protein sequence ID" value="KJH43046.1"/>
    <property type="molecule type" value="Genomic_DNA"/>
</dbReference>
<evidence type="ECO:0000313" key="3">
    <source>
        <dbReference type="Proteomes" id="UP000053766"/>
    </source>
</evidence>
<organism evidence="2 3">
    <name type="scientific">Dictyocaulus viviparus</name>
    <name type="common">Bovine lungworm</name>
    <dbReference type="NCBI Taxonomy" id="29172"/>
    <lineage>
        <taxon>Eukaryota</taxon>
        <taxon>Metazoa</taxon>
        <taxon>Ecdysozoa</taxon>
        <taxon>Nematoda</taxon>
        <taxon>Chromadorea</taxon>
        <taxon>Rhabditida</taxon>
        <taxon>Rhabditina</taxon>
        <taxon>Rhabditomorpha</taxon>
        <taxon>Strongyloidea</taxon>
        <taxon>Metastrongylidae</taxon>
        <taxon>Dictyocaulus</taxon>
    </lineage>
</organism>
<feature type="domain" description="SCP" evidence="1">
    <location>
        <begin position="16"/>
        <end position="86"/>
    </location>
</feature>
<dbReference type="InterPro" id="IPR014044">
    <property type="entry name" value="CAP_dom"/>
</dbReference>
<dbReference type="InterPro" id="IPR035940">
    <property type="entry name" value="CAP_sf"/>
</dbReference>
<gene>
    <name evidence="2" type="ORF">DICVIV_10953</name>
</gene>
<dbReference type="Proteomes" id="UP000053766">
    <property type="component" value="Unassembled WGS sequence"/>
</dbReference>
<dbReference type="SUPFAM" id="SSF55797">
    <property type="entry name" value="PR-1-like"/>
    <property type="match status" value="1"/>
</dbReference>
<protein>
    <recommendedName>
        <fullName evidence="1">SCP domain-containing protein</fullName>
    </recommendedName>
</protein>
<sequence length="176" mass="20692">MFVLYWKSYRFDVILHGKNITQHIDGAMRSWWTEYKKYGNTDPKNRYFSRLQYYGWANMAKGKSTRIGCSYSSCDGQQRALFSCIYNERAHCENQPIYEAGKPCEIDDDCTTFPRSKCIQSLGLCQVSSKLIDRETNTMCAGLNTTMSDDTRIFALDQHNFYRQIINFFQWNCHLD</sequence>
<dbReference type="AlphaFoldDB" id="A0A0D8XL24"/>
<proteinExistence type="predicted"/>
<keyword evidence="3" id="KW-1185">Reference proteome</keyword>
<evidence type="ECO:0000313" key="2">
    <source>
        <dbReference type="EMBL" id="KJH43046.1"/>
    </source>
</evidence>
<dbReference type="OrthoDB" id="337038at2759"/>
<dbReference type="STRING" id="29172.A0A0D8XL24"/>
<reference evidence="2 3" key="1">
    <citation type="submission" date="2013-11" db="EMBL/GenBank/DDBJ databases">
        <title>Draft genome of the bovine lungworm Dictyocaulus viviparus.</title>
        <authorList>
            <person name="Mitreva M."/>
        </authorList>
    </citation>
    <scope>NUCLEOTIDE SEQUENCE [LARGE SCALE GENOMIC DNA]</scope>
    <source>
        <strain evidence="2 3">HannoverDv2000</strain>
    </source>
</reference>
<accession>A0A0D8XL24</accession>
<dbReference type="Gene3D" id="3.40.33.10">
    <property type="entry name" value="CAP"/>
    <property type="match status" value="1"/>
</dbReference>
<name>A0A0D8XL24_DICVI</name>
<reference evidence="3" key="2">
    <citation type="journal article" date="2016" name="Sci. Rep.">
        <title>Dictyocaulus viviparus genome, variome and transcriptome elucidate lungworm biology and support future intervention.</title>
        <authorList>
            <person name="McNulty S.N."/>
            <person name="Strube C."/>
            <person name="Rosa B.A."/>
            <person name="Martin J.C."/>
            <person name="Tyagi R."/>
            <person name="Choi Y.J."/>
            <person name="Wang Q."/>
            <person name="Hallsworth Pepin K."/>
            <person name="Zhang X."/>
            <person name="Ozersky P."/>
            <person name="Wilson R.K."/>
            <person name="Sternberg P.W."/>
            <person name="Gasser R.B."/>
            <person name="Mitreva M."/>
        </authorList>
    </citation>
    <scope>NUCLEOTIDE SEQUENCE [LARGE SCALE GENOMIC DNA]</scope>
    <source>
        <strain evidence="3">HannoverDv2000</strain>
    </source>
</reference>
<evidence type="ECO:0000259" key="1">
    <source>
        <dbReference type="Pfam" id="PF00188"/>
    </source>
</evidence>